<dbReference type="SUPFAM" id="SSF52833">
    <property type="entry name" value="Thioredoxin-like"/>
    <property type="match status" value="1"/>
</dbReference>
<evidence type="ECO:0000259" key="7">
    <source>
        <dbReference type="Pfam" id="PF02683"/>
    </source>
</evidence>
<feature type="transmembrane region" description="Helical" evidence="6">
    <location>
        <begin position="181"/>
        <end position="206"/>
    </location>
</feature>
<feature type="transmembrane region" description="Helical" evidence="6">
    <location>
        <begin position="317"/>
        <end position="337"/>
    </location>
</feature>
<dbReference type="Gene3D" id="3.40.30.10">
    <property type="entry name" value="Glutaredoxin"/>
    <property type="match status" value="1"/>
</dbReference>
<sequence>MFWNRRRTSGFRVIQNVKLSRFFFLQFPFLFSTPIFAESFSSGGTLQSLNRWIESGVDHSSFTVFGAFFLFAGGFLASLLPCVYPLYPITVGIIQNRGECGKSKILHPFLYYFGLAFMYLCFGLLAGLTGGAFNTILRFPVTNLILSLLIFLLAIGSINLIRLPTFTSKEDKKVPGWKGTFFLGMGAGFLSSPCVGPVVVAILIQVSAGVEEVSASSLVLASLKMSLFGLGLGVPFLLIGVFGLHLPKSGKWMKWIQFALGGVVFYFAWMYYDKAMKLWGMDRISSFGVLAIALGILAACFFYQSQVLPKTERMKKALLLAGGIVSLSILIHFVGWGKSPASLHADPIETHGNLGWHRTSEAAFELAKSEGRLLFVDFYADWCTNCREFEELTLSDPELNEVLNKAVLLKIKDDDHVFPKFQDDPRFPELKIGLPFFVIFSSTGTVLYKTNNYLNIPDMIRTLRGESVQAKMEE</sequence>
<keyword evidence="4 6" id="KW-1133">Transmembrane helix</keyword>
<evidence type="ECO:0000256" key="3">
    <source>
        <dbReference type="ARBA" id="ARBA00022748"/>
    </source>
</evidence>
<comment type="caution">
    <text evidence="8">The sequence shown here is derived from an EMBL/GenBank/DDBJ whole genome shotgun (WGS) entry which is preliminary data.</text>
</comment>
<dbReference type="GO" id="GO:0015035">
    <property type="term" value="F:protein-disulfide reductase activity"/>
    <property type="evidence" value="ECO:0007669"/>
    <property type="project" value="TreeGrafter"/>
</dbReference>
<reference evidence="8" key="1">
    <citation type="journal article" date="2019" name="PLoS Negl. Trop. Dis.">
        <title>Revisiting the worldwide diversity of Leptospira species in the environment.</title>
        <authorList>
            <person name="Vincent A.T."/>
            <person name="Schiettekatte O."/>
            <person name="Bourhy P."/>
            <person name="Veyrier F.J."/>
            <person name="Picardeau M."/>
        </authorList>
    </citation>
    <scope>NUCLEOTIDE SEQUENCE [LARGE SCALE GENOMIC DNA]</scope>
    <source>
        <strain evidence="8">SSW15</strain>
    </source>
</reference>
<organism evidence="8 9">
    <name type="scientific">Leptospira fletcheri</name>
    <dbReference type="NCBI Taxonomy" id="2484981"/>
    <lineage>
        <taxon>Bacteria</taxon>
        <taxon>Pseudomonadati</taxon>
        <taxon>Spirochaetota</taxon>
        <taxon>Spirochaetia</taxon>
        <taxon>Leptospirales</taxon>
        <taxon>Leptospiraceae</taxon>
        <taxon>Leptospira</taxon>
    </lineage>
</organism>
<accession>A0A4R9GDT8</accession>
<dbReference type="GO" id="GO:0017004">
    <property type="term" value="P:cytochrome complex assembly"/>
    <property type="evidence" value="ECO:0007669"/>
    <property type="project" value="UniProtKB-KW"/>
</dbReference>
<dbReference type="PANTHER" id="PTHR32234">
    <property type="entry name" value="THIOL:DISULFIDE INTERCHANGE PROTEIN DSBD"/>
    <property type="match status" value="1"/>
</dbReference>
<feature type="transmembrane region" description="Helical" evidence="6">
    <location>
        <begin position="108"/>
        <end position="129"/>
    </location>
</feature>
<dbReference type="InterPro" id="IPR036249">
    <property type="entry name" value="Thioredoxin-like_sf"/>
</dbReference>
<evidence type="ECO:0000256" key="2">
    <source>
        <dbReference type="ARBA" id="ARBA00022692"/>
    </source>
</evidence>
<keyword evidence="3" id="KW-0201">Cytochrome c-type biogenesis</keyword>
<evidence type="ECO:0000256" key="6">
    <source>
        <dbReference type="SAM" id="Phobius"/>
    </source>
</evidence>
<dbReference type="AlphaFoldDB" id="A0A4R9GDT8"/>
<name>A0A4R9GDT8_9LEPT</name>
<feature type="transmembrane region" description="Helical" evidence="6">
    <location>
        <begin position="255"/>
        <end position="272"/>
    </location>
</feature>
<evidence type="ECO:0000256" key="5">
    <source>
        <dbReference type="ARBA" id="ARBA00023136"/>
    </source>
</evidence>
<keyword evidence="5 6" id="KW-0472">Membrane</keyword>
<dbReference type="OrthoDB" id="7629852at2"/>
<dbReference type="InterPro" id="IPR003834">
    <property type="entry name" value="Cyt_c_assmbl_TM_dom"/>
</dbReference>
<evidence type="ECO:0000256" key="4">
    <source>
        <dbReference type="ARBA" id="ARBA00022989"/>
    </source>
</evidence>
<dbReference type="Proteomes" id="UP000298458">
    <property type="component" value="Unassembled WGS sequence"/>
</dbReference>
<dbReference type="Pfam" id="PF02683">
    <property type="entry name" value="DsbD_TM"/>
    <property type="match status" value="1"/>
</dbReference>
<feature type="domain" description="Cytochrome C biogenesis protein transmembrane" evidence="7">
    <location>
        <begin position="69"/>
        <end position="271"/>
    </location>
</feature>
<keyword evidence="9" id="KW-1185">Reference proteome</keyword>
<feature type="transmembrane region" description="Helical" evidence="6">
    <location>
        <begin position="61"/>
        <end position="87"/>
    </location>
</feature>
<protein>
    <submittedName>
        <fullName evidence="8">Peptide permease</fullName>
    </submittedName>
</protein>
<dbReference type="Pfam" id="PF13899">
    <property type="entry name" value="Thioredoxin_7"/>
    <property type="match status" value="1"/>
</dbReference>
<evidence type="ECO:0000313" key="8">
    <source>
        <dbReference type="EMBL" id="TGK09994.1"/>
    </source>
</evidence>
<keyword evidence="2 6" id="KW-0812">Transmembrane</keyword>
<proteinExistence type="predicted"/>
<dbReference type="PANTHER" id="PTHR32234:SF0">
    <property type="entry name" value="THIOL:DISULFIDE INTERCHANGE PROTEIN DSBD"/>
    <property type="match status" value="1"/>
</dbReference>
<feature type="transmembrane region" description="Helical" evidence="6">
    <location>
        <begin position="141"/>
        <end position="161"/>
    </location>
</feature>
<gene>
    <name evidence="8" type="ORF">EHO60_11605</name>
</gene>
<dbReference type="GO" id="GO:0016020">
    <property type="term" value="C:membrane"/>
    <property type="evidence" value="ECO:0007669"/>
    <property type="project" value="UniProtKB-SubCell"/>
</dbReference>
<dbReference type="EMBL" id="RQET01000008">
    <property type="protein sequence ID" value="TGK09994.1"/>
    <property type="molecule type" value="Genomic_DNA"/>
</dbReference>
<evidence type="ECO:0000256" key="1">
    <source>
        <dbReference type="ARBA" id="ARBA00004141"/>
    </source>
</evidence>
<evidence type="ECO:0000313" key="9">
    <source>
        <dbReference type="Proteomes" id="UP000298458"/>
    </source>
</evidence>
<comment type="subcellular location">
    <subcellularLocation>
        <location evidence="1">Membrane</location>
        <topology evidence="1">Multi-pass membrane protein</topology>
    </subcellularLocation>
</comment>
<feature type="transmembrane region" description="Helical" evidence="6">
    <location>
        <begin position="284"/>
        <end position="305"/>
    </location>
</feature>
<dbReference type="GO" id="GO:0045454">
    <property type="term" value="P:cell redox homeostasis"/>
    <property type="evidence" value="ECO:0007669"/>
    <property type="project" value="TreeGrafter"/>
</dbReference>
<feature type="transmembrane region" description="Helical" evidence="6">
    <location>
        <begin position="226"/>
        <end position="246"/>
    </location>
</feature>